<keyword evidence="2" id="KW-0804">Transcription</keyword>
<reference evidence="7 8" key="1">
    <citation type="submission" date="2020-04" db="EMBL/GenBank/DDBJ databases">
        <authorList>
            <person name="Laetsch R D."/>
            <person name="Stevens L."/>
            <person name="Kumar S."/>
            <person name="Blaxter L. M."/>
        </authorList>
    </citation>
    <scope>NUCLEOTIDE SEQUENCE [LARGE SCALE GENOMIC DNA]</scope>
</reference>
<dbReference type="Pfam" id="PF11717">
    <property type="entry name" value="Tudor-knot"/>
    <property type="match status" value="1"/>
</dbReference>
<dbReference type="Proteomes" id="UP000494206">
    <property type="component" value="Unassembled WGS sequence"/>
</dbReference>
<feature type="region of interest" description="Disordered" evidence="5">
    <location>
        <begin position="502"/>
        <end position="523"/>
    </location>
</feature>
<dbReference type="SMART" id="SM01014">
    <property type="entry name" value="ARID"/>
    <property type="match status" value="1"/>
</dbReference>
<dbReference type="PROSITE" id="PS51011">
    <property type="entry name" value="ARID"/>
    <property type="match status" value="1"/>
</dbReference>
<evidence type="ECO:0000256" key="5">
    <source>
        <dbReference type="SAM" id="MobiDB-lite"/>
    </source>
</evidence>
<dbReference type="Gene3D" id="2.30.30.140">
    <property type="match status" value="1"/>
</dbReference>
<dbReference type="SUPFAM" id="SSF46774">
    <property type="entry name" value="ARID-like"/>
    <property type="match status" value="1"/>
</dbReference>
<dbReference type="PANTHER" id="PTHR13964">
    <property type="entry name" value="RBP-RELATED"/>
    <property type="match status" value="1"/>
</dbReference>
<keyword evidence="1" id="KW-0805">Transcription regulation</keyword>
<keyword evidence="4" id="KW-0175">Coiled coil</keyword>
<feature type="region of interest" description="Disordered" evidence="5">
    <location>
        <begin position="759"/>
        <end position="890"/>
    </location>
</feature>
<feature type="domain" description="ARID" evidence="6">
    <location>
        <begin position="58"/>
        <end position="150"/>
    </location>
</feature>
<dbReference type="SUPFAM" id="SSF54160">
    <property type="entry name" value="Chromo domain-like"/>
    <property type="match status" value="1"/>
</dbReference>
<name>A0A8S1EFB4_9PELO</name>
<dbReference type="InterPro" id="IPR051232">
    <property type="entry name" value="ARID/SWI1_ChromRemod"/>
</dbReference>
<sequence>MELYETAYQIQATKEKESKKNGDEQQPEKGDGEDDEEAAESNADGESSSSESDYDPSNEDRDLFIAQLHKFHEERASPINRPPVLGGKDIDLYHLYRLVQSRGGARKVTANSKWGALLKKLKLNGCPGANAATLKKAYVRYLEPYAKFEADLGWSIDGKATETSSGSRSERVVPKPGSLREFERKFKRKNETKVGRRAKDIDETKSLRGSKEGSRDPTARDYRSQSPTDWALKRLSDSSNLSVIREEARSVIEEARKRINQCRREDSVGPSRRFSMCKDALLRKDARLARDKRSQSVLYSADDFKRELLRSADSGEDTDDARKRKEKKRMTKKAERKHVMSSSSDQSGDKKDPDEGFQLSNIISHFYMGQKVRAHHQDHWYDARVVEIHQPKSIDILEQLKKGDNPEALTDEAVTELNRLSKTLKCFVHYLGWNSRYDEWISLAKLKIHEKDQHNSRNMIRDLPGGKYLTKHRFALAETCCPGVGTDLKFEQVLENVEETFTRHPLEETPPKTSPPASVMSPNSNNAPNEVPIEAPSISRPGIGISFSTFMSQVASGKDSNLTVRDFAAAAVGLEARARGSRMLLSPPGGRTQKTLLHQVSSEAGLQALRSDPMTRYDAEKKGAAPSVVSPPLIFPTSMTIIPIPQESTTTQTEEEEVKTEDEKETIVPSTSSDEPRGSISPERPDEILDYDDKPNIENEDTAKITPQKGYIRDYETLRKSARKSTIASSTASINAQKMSMEMQSGPLNMSPAKFEMLNNEISQFSKEKSPRAGSEYGMSPKTDNEGVHENGSLPDEERKESSCSPSMATPEGTGPAGRIGRGAHLAALRGSGKRKRAARHSQMVIDRKYQRASAVKKQQQHQQQNQQQQPNNTEIEDNDGEDDESNPIPKIDTFHQMKVRMHKLMEHENSLNDFTLLELSDFQELLENTPDEKLSEALENRANELREIYHQAKSELVAMEKKKRRFYEKKRKGNWNIDMK</sequence>
<dbReference type="InterPro" id="IPR036431">
    <property type="entry name" value="ARID_dom_sf"/>
</dbReference>
<dbReference type="Pfam" id="PF01388">
    <property type="entry name" value="ARID"/>
    <property type="match status" value="1"/>
</dbReference>
<evidence type="ECO:0000313" key="7">
    <source>
        <dbReference type="EMBL" id="CAB3398207.1"/>
    </source>
</evidence>
<evidence type="ECO:0000259" key="6">
    <source>
        <dbReference type="PROSITE" id="PS51011"/>
    </source>
</evidence>
<feature type="region of interest" description="Disordered" evidence="5">
    <location>
        <begin position="159"/>
        <end position="226"/>
    </location>
</feature>
<feature type="compositionally biased region" description="Basic and acidic residues" evidence="5">
    <location>
        <begin position="13"/>
        <end position="30"/>
    </location>
</feature>
<feature type="compositionally biased region" description="Low complexity" evidence="5">
    <location>
        <begin position="40"/>
        <end position="51"/>
    </location>
</feature>
<gene>
    <name evidence="7" type="ORF">CBOVIS_LOCUS1509</name>
</gene>
<dbReference type="InterPro" id="IPR001606">
    <property type="entry name" value="ARID_dom"/>
</dbReference>
<proteinExistence type="predicted"/>
<evidence type="ECO:0000313" key="8">
    <source>
        <dbReference type="Proteomes" id="UP000494206"/>
    </source>
</evidence>
<keyword evidence="3" id="KW-0539">Nucleus</keyword>
<feature type="region of interest" description="Disordered" evidence="5">
    <location>
        <begin position="1"/>
        <end position="59"/>
    </location>
</feature>
<feature type="coiled-coil region" evidence="4">
    <location>
        <begin position="936"/>
        <end position="963"/>
    </location>
</feature>
<feature type="region of interest" description="Disordered" evidence="5">
    <location>
        <begin position="313"/>
        <end position="354"/>
    </location>
</feature>
<evidence type="ECO:0000256" key="2">
    <source>
        <dbReference type="ARBA" id="ARBA00023163"/>
    </source>
</evidence>
<dbReference type="GO" id="GO:0000976">
    <property type="term" value="F:transcription cis-regulatory region binding"/>
    <property type="evidence" value="ECO:0007669"/>
    <property type="project" value="TreeGrafter"/>
</dbReference>
<dbReference type="SMART" id="SM00501">
    <property type="entry name" value="BRIGHT"/>
    <property type="match status" value="1"/>
</dbReference>
<dbReference type="OrthoDB" id="10068428at2759"/>
<feature type="region of interest" description="Disordered" evidence="5">
    <location>
        <begin position="645"/>
        <end position="702"/>
    </location>
</feature>
<feature type="compositionally biased region" description="Basic residues" evidence="5">
    <location>
        <begin position="324"/>
        <end position="336"/>
    </location>
</feature>
<protein>
    <recommendedName>
        <fullName evidence="6">ARID domain-containing protein</fullName>
    </recommendedName>
</protein>
<feature type="compositionally biased region" description="Basic and acidic residues" evidence="5">
    <location>
        <begin position="168"/>
        <end position="223"/>
    </location>
</feature>
<dbReference type="GO" id="GO:0005634">
    <property type="term" value="C:nucleus"/>
    <property type="evidence" value="ECO:0007669"/>
    <property type="project" value="TreeGrafter"/>
</dbReference>
<accession>A0A8S1EFB4</accession>
<keyword evidence="8" id="KW-1185">Reference proteome</keyword>
<organism evidence="7 8">
    <name type="scientific">Caenorhabditis bovis</name>
    <dbReference type="NCBI Taxonomy" id="2654633"/>
    <lineage>
        <taxon>Eukaryota</taxon>
        <taxon>Metazoa</taxon>
        <taxon>Ecdysozoa</taxon>
        <taxon>Nematoda</taxon>
        <taxon>Chromadorea</taxon>
        <taxon>Rhabditida</taxon>
        <taxon>Rhabditina</taxon>
        <taxon>Rhabditomorpha</taxon>
        <taxon>Rhabditoidea</taxon>
        <taxon>Rhabditidae</taxon>
        <taxon>Peloderinae</taxon>
        <taxon>Caenorhabditis</taxon>
    </lineage>
</organism>
<feature type="compositionally biased region" description="Low complexity" evidence="5">
    <location>
        <begin position="861"/>
        <end position="873"/>
    </location>
</feature>
<dbReference type="CDD" id="cd16100">
    <property type="entry name" value="ARID"/>
    <property type="match status" value="1"/>
</dbReference>
<comment type="caution">
    <text evidence="7">The sequence shown here is derived from an EMBL/GenBank/DDBJ whole genome shotgun (WGS) entry which is preliminary data.</text>
</comment>
<feature type="compositionally biased region" description="Basic and acidic residues" evidence="5">
    <location>
        <begin position="683"/>
        <end position="702"/>
    </location>
</feature>
<dbReference type="InterPro" id="IPR016197">
    <property type="entry name" value="Chromo-like_dom_sf"/>
</dbReference>
<dbReference type="Gene3D" id="1.10.150.60">
    <property type="entry name" value="ARID DNA-binding domain"/>
    <property type="match status" value="1"/>
</dbReference>
<dbReference type="PANTHER" id="PTHR13964:SF27">
    <property type="entry name" value="HAT-TRICK, ISOFORM D"/>
    <property type="match status" value="1"/>
</dbReference>
<evidence type="ECO:0000256" key="1">
    <source>
        <dbReference type="ARBA" id="ARBA00023015"/>
    </source>
</evidence>
<evidence type="ECO:0000256" key="4">
    <source>
        <dbReference type="SAM" id="Coils"/>
    </source>
</evidence>
<feature type="compositionally biased region" description="Acidic residues" evidence="5">
    <location>
        <begin position="875"/>
        <end position="886"/>
    </location>
</feature>
<dbReference type="InterPro" id="IPR025995">
    <property type="entry name" value="Tudor-knot"/>
</dbReference>
<dbReference type="GO" id="GO:0006357">
    <property type="term" value="P:regulation of transcription by RNA polymerase II"/>
    <property type="evidence" value="ECO:0007669"/>
    <property type="project" value="TreeGrafter"/>
</dbReference>
<evidence type="ECO:0000256" key="3">
    <source>
        <dbReference type="ARBA" id="ARBA00023242"/>
    </source>
</evidence>
<dbReference type="AlphaFoldDB" id="A0A8S1EFB4"/>
<dbReference type="EMBL" id="CADEPM010000001">
    <property type="protein sequence ID" value="CAB3398207.1"/>
    <property type="molecule type" value="Genomic_DNA"/>
</dbReference>